<dbReference type="CDD" id="cd13395">
    <property type="entry name" value="ASKHA_NBD_Arp4_ACTL6-like"/>
    <property type="match status" value="1"/>
</dbReference>
<dbReference type="Proteomes" id="UP001289374">
    <property type="component" value="Unassembled WGS sequence"/>
</dbReference>
<dbReference type="Gene3D" id="3.90.640.10">
    <property type="entry name" value="Actin, Chain A, domain 4"/>
    <property type="match status" value="1"/>
</dbReference>
<feature type="region of interest" description="Disordered" evidence="2">
    <location>
        <begin position="49"/>
        <end position="71"/>
    </location>
</feature>
<reference evidence="3" key="2">
    <citation type="journal article" date="2024" name="Plant">
        <title>Genomic evolution and insights into agronomic trait innovations of Sesamum species.</title>
        <authorList>
            <person name="Miao H."/>
            <person name="Wang L."/>
            <person name="Qu L."/>
            <person name="Liu H."/>
            <person name="Sun Y."/>
            <person name="Le M."/>
            <person name="Wang Q."/>
            <person name="Wei S."/>
            <person name="Zheng Y."/>
            <person name="Lin W."/>
            <person name="Duan Y."/>
            <person name="Cao H."/>
            <person name="Xiong S."/>
            <person name="Wang X."/>
            <person name="Wei L."/>
            <person name="Li C."/>
            <person name="Ma Q."/>
            <person name="Ju M."/>
            <person name="Zhao R."/>
            <person name="Li G."/>
            <person name="Mu C."/>
            <person name="Tian Q."/>
            <person name="Mei H."/>
            <person name="Zhang T."/>
            <person name="Gao T."/>
            <person name="Zhang H."/>
        </authorList>
    </citation>
    <scope>NUCLEOTIDE SEQUENCE</scope>
    <source>
        <strain evidence="3">K16</strain>
    </source>
</reference>
<name>A0AAE1XDR5_9LAMI</name>
<sequence>MIQASLSKDEVSAIVVDLGSHTCKAGYAGEDAPKAVFPSVVGSIDQMEIDDADNSDKNSGSAPESKSKGKRKLYVGSQDLGFRRDHMEVLSPTKDGIVVDWDMVENIWDHALRKCLLVDPKEHPMLLAEPCSNTQQQREKSSHLLHQDVPSLVVDCGGGSTTVAPVHDGYVLQKAVATSPIGGEFLTDCLLRSLEHKGISIKPRYAFKRKEIRPGEFQIVDLDFPNTTESYKLYCQRVIVGDIKECVCRAPDTPYDETSYSNIPMTPYELPDGQTIEIGADRFKIPDVLFNPSLAQTIPGMESFVDTASAARGLPQMVIESINKCDVDIRRELFSSILLAGGTASMQQLKERLEKDLLEESPQAARVKVLASGNATERRFSVWIGGSILASLGSFQQMWFSKSDDSYGVADLENSMHSLVERKLA</sequence>
<gene>
    <name evidence="3" type="ORF">Sango_0030600</name>
</gene>
<evidence type="ECO:0000313" key="4">
    <source>
        <dbReference type="Proteomes" id="UP001289374"/>
    </source>
</evidence>
<dbReference type="Gene3D" id="3.30.420.40">
    <property type="match status" value="3"/>
</dbReference>
<reference evidence="3" key="1">
    <citation type="submission" date="2020-06" db="EMBL/GenBank/DDBJ databases">
        <authorList>
            <person name="Li T."/>
            <person name="Hu X."/>
            <person name="Zhang T."/>
            <person name="Song X."/>
            <person name="Zhang H."/>
            <person name="Dai N."/>
            <person name="Sheng W."/>
            <person name="Hou X."/>
            <person name="Wei L."/>
        </authorList>
    </citation>
    <scope>NUCLEOTIDE SEQUENCE</scope>
    <source>
        <strain evidence="3">K16</strain>
        <tissue evidence="3">Leaf</tissue>
    </source>
</reference>
<keyword evidence="4" id="KW-1185">Reference proteome</keyword>
<dbReference type="InterPro" id="IPR004000">
    <property type="entry name" value="Actin"/>
</dbReference>
<dbReference type="PRINTS" id="PR00190">
    <property type="entry name" value="ACTIN"/>
</dbReference>
<dbReference type="PANTHER" id="PTHR11937">
    <property type="entry name" value="ACTIN"/>
    <property type="match status" value="1"/>
</dbReference>
<dbReference type="AlphaFoldDB" id="A0AAE1XDR5"/>
<organism evidence="3 4">
    <name type="scientific">Sesamum angolense</name>
    <dbReference type="NCBI Taxonomy" id="2727404"/>
    <lineage>
        <taxon>Eukaryota</taxon>
        <taxon>Viridiplantae</taxon>
        <taxon>Streptophyta</taxon>
        <taxon>Embryophyta</taxon>
        <taxon>Tracheophyta</taxon>
        <taxon>Spermatophyta</taxon>
        <taxon>Magnoliopsida</taxon>
        <taxon>eudicotyledons</taxon>
        <taxon>Gunneridae</taxon>
        <taxon>Pentapetalae</taxon>
        <taxon>asterids</taxon>
        <taxon>lamiids</taxon>
        <taxon>Lamiales</taxon>
        <taxon>Pedaliaceae</taxon>
        <taxon>Sesamum</taxon>
    </lineage>
</organism>
<accession>A0AAE1XDR5</accession>
<comment type="similarity">
    <text evidence="1">Belongs to the actin family.</text>
</comment>
<dbReference type="SUPFAM" id="SSF53067">
    <property type="entry name" value="Actin-like ATPase domain"/>
    <property type="match status" value="2"/>
</dbReference>
<evidence type="ECO:0000313" key="3">
    <source>
        <dbReference type="EMBL" id="KAK4409576.1"/>
    </source>
</evidence>
<dbReference type="EMBL" id="JACGWL010000001">
    <property type="protein sequence ID" value="KAK4409576.1"/>
    <property type="molecule type" value="Genomic_DNA"/>
</dbReference>
<comment type="caution">
    <text evidence="3">The sequence shown here is derived from an EMBL/GenBank/DDBJ whole genome shotgun (WGS) entry which is preliminary data.</text>
</comment>
<evidence type="ECO:0000256" key="1">
    <source>
        <dbReference type="RuleBase" id="RU000487"/>
    </source>
</evidence>
<protein>
    <submittedName>
        <fullName evidence="3">Actin-related protein 4</fullName>
    </submittedName>
</protein>
<dbReference type="SMART" id="SM00268">
    <property type="entry name" value="ACTIN"/>
    <property type="match status" value="1"/>
</dbReference>
<dbReference type="Pfam" id="PF00022">
    <property type="entry name" value="Actin"/>
    <property type="match status" value="2"/>
</dbReference>
<proteinExistence type="inferred from homology"/>
<evidence type="ECO:0000256" key="2">
    <source>
        <dbReference type="SAM" id="MobiDB-lite"/>
    </source>
</evidence>
<dbReference type="InterPro" id="IPR043129">
    <property type="entry name" value="ATPase_NBD"/>
</dbReference>
<dbReference type="FunFam" id="3.30.420.40:FF:000787">
    <property type="entry name" value="Actin-related protein 4A"/>
    <property type="match status" value="1"/>
</dbReference>